<protein>
    <submittedName>
        <fullName evidence="2">Uncharacterized protein</fullName>
    </submittedName>
</protein>
<dbReference type="EMBL" id="CP036317">
    <property type="protein sequence ID" value="QDV16754.1"/>
    <property type="molecule type" value="Genomic_DNA"/>
</dbReference>
<accession>A0A518FK76</accession>
<keyword evidence="1" id="KW-0472">Membrane</keyword>
<dbReference type="Proteomes" id="UP000320839">
    <property type="component" value="Chromosome"/>
</dbReference>
<name>A0A518FK76_9PLAN</name>
<feature type="transmembrane region" description="Helical" evidence="1">
    <location>
        <begin position="35"/>
        <end position="55"/>
    </location>
</feature>
<sequence>MSKGYGIVLGGLILFLGILYYSGHQGNQKSIGLGLEAAFLILSLGIWTGCIFIAIDKGYSWLEGFICGMFGPLGLLILTLSRNRHPPVSPVEENS</sequence>
<gene>
    <name evidence="2" type="ORF">Pan153_13860</name>
</gene>
<proteinExistence type="predicted"/>
<evidence type="ECO:0000313" key="2">
    <source>
        <dbReference type="EMBL" id="QDV16754.1"/>
    </source>
</evidence>
<evidence type="ECO:0000256" key="1">
    <source>
        <dbReference type="SAM" id="Phobius"/>
    </source>
</evidence>
<dbReference type="RefSeq" id="WP_145454564.1">
    <property type="nucleotide sequence ID" value="NZ_CP036317.1"/>
</dbReference>
<keyword evidence="1" id="KW-0812">Transmembrane</keyword>
<dbReference type="AlphaFoldDB" id="A0A518FK76"/>
<evidence type="ECO:0000313" key="3">
    <source>
        <dbReference type="Proteomes" id="UP000320839"/>
    </source>
</evidence>
<feature type="transmembrane region" description="Helical" evidence="1">
    <location>
        <begin position="6"/>
        <end position="23"/>
    </location>
</feature>
<organism evidence="2 3">
    <name type="scientific">Gimesia panareensis</name>
    <dbReference type="NCBI Taxonomy" id="2527978"/>
    <lineage>
        <taxon>Bacteria</taxon>
        <taxon>Pseudomonadati</taxon>
        <taxon>Planctomycetota</taxon>
        <taxon>Planctomycetia</taxon>
        <taxon>Planctomycetales</taxon>
        <taxon>Planctomycetaceae</taxon>
        <taxon>Gimesia</taxon>
    </lineage>
</organism>
<keyword evidence="1" id="KW-1133">Transmembrane helix</keyword>
<reference evidence="2 3" key="1">
    <citation type="submission" date="2019-02" db="EMBL/GenBank/DDBJ databases">
        <title>Deep-cultivation of Planctomycetes and their phenomic and genomic characterization uncovers novel biology.</title>
        <authorList>
            <person name="Wiegand S."/>
            <person name="Jogler M."/>
            <person name="Boedeker C."/>
            <person name="Pinto D."/>
            <person name="Vollmers J."/>
            <person name="Rivas-Marin E."/>
            <person name="Kohn T."/>
            <person name="Peeters S.H."/>
            <person name="Heuer A."/>
            <person name="Rast P."/>
            <person name="Oberbeckmann S."/>
            <person name="Bunk B."/>
            <person name="Jeske O."/>
            <person name="Meyerdierks A."/>
            <person name="Storesund J.E."/>
            <person name="Kallscheuer N."/>
            <person name="Luecker S."/>
            <person name="Lage O.M."/>
            <person name="Pohl T."/>
            <person name="Merkel B.J."/>
            <person name="Hornburger P."/>
            <person name="Mueller R.-W."/>
            <person name="Bruemmer F."/>
            <person name="Labrenz M."/>
            <person name="Spormann A.M."/>
            <person name="Op den Camp H."/>
            <person name="Overmann J."/>
            <person name="Amann R."/>
            <person name="Jetten M.S.M."/>
            <person name="Mascher T."/>
            <person name="Medema M.H."/>
            <person name="Devos D.P."/>
            <person name="Kaster A.-K."/>
            <person name="Ovreas L."/>
            <person name="Rohde M."/>
            <person name="Galperin M.Y."/>
            <person name="Jogler C."/>
        </authorList>
    </citation>
    <scope>NUCLEOTIDE SEQUENCE [LARGE SCALE GENOMIC DNA]</scope>
    <source>
        <strain evidence="2 3">Pan153</strain>
    </source>
</reference>
<feature type="transmembrane region" description="Helical" evidence="1">
    <location>
        <begin position="61"/>
        <end position="80"/>
    </location>
</feature>